<protein>
    <recommendedName>
        <fullName evidence="12">SRCR domain-containing protein</fullName>
    </recommendedName>
</protein>
<accession>A0A8W8M149</accession>
<reference evidence="13" key="1">
    <citation type="submission" date="2022-08" db="UniProtKB">
        <authorList>
            <consortium name="EnsemblMetazoa"/>
        </authorList>
    </citation>
    <scope>IDENTIFICATION</scope>
    <source>
        <strain evidence="13">05x7-T-G4-1.051#20</strain>
    </source>
</reference>
<keyword evidence="6" id="KW-0472">Membrane</keyword>
<comment type="subcellular location">
    <subcellularLocation>
        <location evidence="1">Membrane</location>
        <topology evidence="1">Single-pass membrane protein</topology>
    </subcellularLocation>
</comment>
<keyword evidence="3 11" id="KW-0732">Signal</keyword>
<evidence type="ECO:0000256" key="2">
    <source>
        <dbReference type="ARBA" id="ARBA00022692"/>
    </source>
</evidence>
<keyword evidence="5" id="KW-1133">Transmembrane helix</keyword>
<dbReference type="PRINTS" id="PR00258">
    <property type="entry name" value="SPERACTRCPTR"/>
</dbReference>
<feature type="domain" description="SRCR" evidence="12">
    <location>
        <begin position="203"/>
        <end position="316"/>
    </location>
</feature>
<proteinExistence type="predicted"/>
<dbReference type="Pfam" id="PF00530">
    <property type="entry name" value="SRCR"/>
    <property type="match status" value="3"/>
</dbReference>
<dbReference type="Proteomes" id="UP000005408">
    <property type="component" value="Unassembled WGS sequence"/>
</dbReference>
<sequence length="472" mass="52589">MTNLTTVVLLFTLCLILVHGLLLDNINDQPKTTLTSISHKDVLIFLMKEVIQIKNSLQENNKELEKIRSTVANQTQTIFNLTKELESMMNGRNILNSDEIRNLSNEVAVLKFTVQNELADRFQTLTSTNSTELFSRLHKLENSVAHLMDQNVSTSEIADLEQRFLASSVTYITKLETVLQSFMKNVSERVTALEQDKIVPGRIRLVNGSTHWMGRVEVSYQGAWATVLGRMYGRLNTFDDKAAKVVCRMLGYPTENAAAIHESSPLYFGRGGGRIDVRLYGVHCRGNENTLYDCPHYSNESNPIYDHKYDVGVACMDIRLVGGSSPSNGRVEVNFGEGWGTVCDDLWDNNEARVVCRMLGYHGSAHGLQGTPTTGGHGIIWLDNLNCKGSETSLAQCRRLYTNIGYAGYIRLGGGSSPSNGRVEVNFGEGWETVCDDHWDDNEAHVVCRMLRYHGSAQGLQWTITTGGHGLI</sequence>
<evidence type="ECO:0000256" key="3">
    <source>
        <dbReference type="ARBA" id="ARBA00022729"/>
    </source>
</evidence>
<feature type="chain" id="PRO_5036482669" description="SRCR domain-containing protein" evidence="11">
    <location>
        <begin position="21"/>
        <end position="472"/>
    </location>
</feature>
<keyword evidence="14" id="KW-1185">Reference proteome</keyword>
<dbReference type="EnsemblMetazoa" id="G30521.1">
    <property type="protein sequence ID" value="G30521.1:cds"/>
    <property type="gene ID" value="G30521"/>
</dbReference>
<keyword evidence="4" id="KW-0677">Repeat</keyword>
<evidence type="ECO:0000256" key="11">
    <source>
        <dbReference type="SAM" id="SignalP"/>
    </source>
</evidence>
<keyword evidence="2" id="KW-0812">Transmembrane</keyword>
<dbReference type="PANTHER" id="PTHR48071:SF18">
    <property type="entry name" value="DELETED IN MALIGNANT BRAIN TUMORS 1 PROTEIN-RELATED"/>
    <property type="match status" value="1"/>
</dbReference>
<evidence type="ECO:0000259" key="12">
    <source>
        <dbReference type="PROSITE" id="PS50287"/>
    </source>
</evidence>
<dbReference type="Gene3D" id="3.10.250.10">
    <property type="entry name" value="SRCR-like domain"/>
    <property type="match status" value="3"/>
</dbReference>
<feature type="disulfide bond" evidence="9">
    <location>
        <begin position="387"/>
        <end position="397"/>
    </location>
</feature>
<dbReference type="GO" id="GO:0016020">
    <property type="term" value="C:membrane"/>
    <property type="evidence" value="ECO:0007669"/>
    <property type="project" value="UniProtKB-SubCell"/>
</dbReference>
<evidence type="ECO:0000256" key="5">
    <source>
        <dbReference type="ARBA" id="ARBA00022989"/>
    </source>
</evidence>
<evidence type="ECO:0000256" key="7">
    <source>
        <dbReference type="ARBA" id="ARBA00023157"/>
    </source>
</evidence>
<evidence type="ECO:0000256" key="9">
    <source>
        <dbReference type="PROSITE-ProRule" id="PRU00196"/>
    </source>
</evidence>
<name>A0A8W8M149_MAGGI</name>
<dbReference type="SUPFAM" id="SSF56487">
    <property type="entry name" value="SRCR-like"/>
    <property type="match status" value="3"/>
</dbReference>
<evidence type="ECO:0000256" key="1">
    <source>
        <dbReference type="ARBA" id="ARBA00004167"/>
    </source>
</evidence>
<keyword evidence="10" id="KW-0175">Coiled coil</keyword>
<dbReference type="AlphaFoldDB" id="A0A8W8M149"/>
<dbReference type="InterPro" id="IPR036772">
    <property type="entry name" value="SRCR-like_dom_sf"/>
</dbReference>
<evidence type="ECO:0000256" key="6">
    <source>
        <dbReference type="ARBA" id="ARBA00023136"/>
    </source>
</evidence>
<comment type="caution">
    <text evidence="9">Lacks conserved residue(s) required for the propagation of feature annotation.</text>
</comment>
<evidence type="ECO:0000256" key="10">
    <source>
        <dbReference type="SAM" id="Coils"/>
    </source>
</evidence>
<evidence type="ECO:0000256" key="4">
    <source>
        <dbReference type="ARBA" id="ARBA00022737"/>
    </source>
</evidence>
<feature type="coiled-coil region" evidence="10">
    <location>
        <begin position="47"/>
        <end position="77"/>
    </location>
</feature>
<dbReference type="PANTHER" id="PTHR48071">
    <property type="entry name" value="SRCR DOMAIN-CONTAINING PROTEIN"/>
    <property type="match status" value="1"/>
</dbReference>
<feature type="disulfide bond" evidence="9">
    <location>
        <begin position="284"/>
        <end position="294"/>
    </location>
</feature>
<feature type="signal peptide" evidence="11">
    <location>
        <begin position="1"/>
        <end position="20"/>
    </location>
</feature>
<dbReference type="FunFam" id="3.10.250.10:FF:000016">
    <property type="entry name" value="Scavenger receptor cysteine-rich protein type 12"/>
    <property type="match status" value="1"/>
</dbReference>
<organism evidence="13 14">
    <name type="scientific">Magallana gigas</name>
    <name type="common">Pacific oyster</name>
    <name type="synonym">Crassostrea gigas</name>
    <dbReference type="NCBI Taxonomy" id="29159"/>
    <lineage>
        <taxon>Eukaryota</taxon>
        <taxon>Metazoa</taxon>
        <taxon>Spiralia</taxon>
        <taxon>Lophotrochozoa</taxon>
        <taxon>Mollusca</taxon>
        <taxon>Bivalvia</taxon>
        <taxon>Autobranchia</taxon>
        <taxon>Pteriomorphia</taxon>
        <taxon>Ostreida</taxon>
        <taxon>Ostreoidea</taxon>
        <taxon>Ostreidae</taxon>
        <taxon>Magallana</taxon>
    </lineage>
</organism>
<dbReference type="FunFam" id="3.10.250.10:FF:000001">
    <property type="entry name" value="Lysyl oxidase 4 isoform X1"/>
    <property type="match status" value="1"/>
</dbReference>
<keyword evidence="8" id="KW-0325">Glycoprotein</keyword>
<feature type="domain" description="SRCR" evidence="12">
    <location>
        <begin position="318"/>
        <end position="449"/>
    </location>
</feature>
<dbReference type="PROSITE" id="PS00420">
    <property type="entry name" value="SRCR_1"/>
    <property type="match status" value="1"/>
</dbReference>
<evidence type="ECO:0000313" key="14">
    <source>
        <dbReference type="Proteomes" id="UP000005408"/>
    </source>
</evidence>
<dbReference type="PROSITE" id="PS50287">
    <property type="entry name" value="SRCR_2"/>
    <property type="match status" value="2"/>
</dbReference>
<keyword evidence="7 9" id="KW-1015">Disulfide bond</keyword>
<dbReference type="InterPro" id="IPR001190">
    <property type="entry name" value="SRCR"/>
</dbReference>
<evidence type="ECO:0000256" key="8">
    <source>
        <dbReference type="ARBA" id="ARBA00023180"/>
    </source>
</evidence>
<dbReference type="SMART" id="SM00202">
    <property type="entry name" value="SR"/>
    <property type="match status" value="3"/>
</dbReference>
<evidence type="ECO:0000313" key="13">
    <source>
        <dbReference type="EnsemblMetazoa" id="G30521.1:cds"/>
    </source>
</evidence>